<reference evidence="3 4" key="2">
    <citation type="submission" date="2018-11" db="EMBL/GenBank/DDBJ databases">
        <authorList>
            <consortium name="Pathogen Informatics"/>
        </authorList>
    </citation>
    <scope>NUCLEOTIDE SEQUENCE [LARGE SCALE GENOMIC DNA]</scope>
</reference>
<dbReference type="EMBL" id="UYRR01006156">
    <property type="protein sequence ID" value="VDK22392.1"/>
    <property type="molecule type" value="Genomic_DNA"/>
</dbReference>
<dbReference type="Proteomes" id="UP000267096">
    <property type="component" value="Unassembled WGS sequence"/>
</dbReference>
<feature type="region of interest" description="Disordered" evidence="1">
    <location>
        <begin position="24"/>
        <end position="61"/>
    </location>
</feature>
<dbReference type="AlphaFoldDB" id="A0A0M3J8R6"/>
<accession>A0A0M3J8R6</accession>
<feature type="compositionally biased region" description="Low complexity" evidence="1">
    <location>
        <begin position="51"/>
        <end position="61"/>
    </location>
</feature>
<protein>
    <submittedName>
        <fullName evidence="5">Secreted protein</fullName>
    </submittedName>
</protein>
<organism evidence="5">
    <name type="scientific">Anisakis simplex</name>
    <name type="common">Herring worm</name>
    <dbReference type="NCBI Taxonomy" id="6269"/>
    <lineage>
        <taxon>Eukaryota</taxon>
        <taxon>Metazoa</taxon>
        <taxon>Ecdysozoa</taxon>
        <taxon>Nematoda</taxon>
        <taxon>Chromadorea</taxon>
        <taxon>Rhabditida</taxon>
        <taxon>Spirurina</taxon>
        <taxon>Ascaridomorpha</taxon>
        <taxon>Ascaridoidea</taxon>
        <taxon>Anisakidae</taxon>
        <taxon>Anisakis</taxon>
        <taxon>Anisakis simplex complex</taxon>
    </lineage>
</organism>
<keyword evidence="2" id="KW-0732">Signal</keyword>
<evidence type="ECO:0000256" key="2">
    <source>
        <dbReference type="SAM" id="SignalP"/>
    </source>
</evidence>
<keyword evidence="4" id="KW-1185">Reference proteome</keyword>
<feature type="signal peptide" evidence="2">
    <location>
        <begin position="1"/>
        <end position="20"/>
    </location>
</feature>
<dbReference type="WBParaSite" id="ASIM_0000397301-mRNA-1">
    <property type="protein sequence ID" value="ASIM_0000397301-mRNA-1"/>
    <property type="gene ID" value="ASIM_0000397301"/>
</dbReference>
<evidence type="ECO:0000313" key="4">
    <source>
        <dbReference type="Proteomes" id="UP000267096"/>
    </source>
</evidence>
<evidence type="ECO:0000256" key="1">
    <source>
        <dbReference type="SAM" id="MobiDB-lite"/>
    </source>
</evidence>
<reference evidence="5" key="1">
    <citation type="submission" date="2017-02" db="UniProtKB">
        <authorList>
            <consortium name="WormBaseParasite"/>
        </authorList>
    </citation>
    <scope>IDENTIFICATION</scope>
</reference>
<name>A0A0M3J8R6_ANISI</name>
<evidence type="ECO:0000313" key="3">
    <source>
        <dbReference type="EMBL" id="VDK22392.1"/>
    </source>
</evidence>
<evidence type="ECO:0000313" key="5">
    <source>
        <dbReference type="WBParaSite" id="ASIM_0000397301-mRNA-1"/>
    </source>
</evidence>
<sequence>MRWASFVLTIVTLLVGAVFSHQPQQFPGQNAHQPPEVHHQQPPPAHPNQPPVQQTQQFGGQQAQNAEYAFIIRCFWLF</sequence>
<feature type="chain" id="PRO_5043120814" evidence="2">
    <location>
        <begin position="21"/>
        <end position="78"/>
    </location>
</feature>
<feature type="compositionally biased region" description="Pro residues" evidence="1">
    <location>
        <begin position="41"/>
        <end position="50"/>
    </location>
</feature>
<proteinExistence type="predicted"/>
<gene>
    <name evidence="3" type="ORF">ASIM_LOCUS3799</name>
</gene>